<name>K5UL80_PHACS</name>
<dbReference type="EMBL" id="JH930478">
    <property type="protein sequence ID" value="EKM50396.1"/>
    <property type="molecule type" value="Genomic_DNA"/>
</dbReference>
<reference evidence="2 3" key="1">
    <citation type="journal article" date="2012" name="BMC Genomics">
        <title>Comparative genomics of the white-rot fungi, Phanerochaete carnosa and P. chrysosporium, to elucidate the genetic basis of the distinct wood types they colonize.</title>
        <authorList>
            <person name="Suzuki H."/>
            <person name="MacDonald J."/>
            <person name="Syed K."/>
            <person name="Salamov A."/>
            <person name="Hori C."/>
            <person name="Aerts A."/>
            <person name="Henrissat B."/>
            <person name="Wiebenga A."/>
            <person name="vanKuyk P.A."/>
            <person name="Barry K."/>
            <person name="Lindquist E."/>
            <person name="LaButti K."/>
            <person name="Lapidus A."/>
            <person name="Lucas S."/>
            <person name="Coutinho P."/>
            <person name="Gong Y."/>
            <person name="Samejima M."/>
            <person name="Mahadevan R."/>
            <person name="Abou-Zaid M."/>
            <person name="de Vries R.P."/>
            <person name="Igarashi K."/>
            <person name="Yadav J.S."/>
            <person name="Grigoriev I.V."/>
            <person name="Master E.R."/>
        </authorList>
    </citation>
    <scope>NUCLEOTIDE SEQUENCE [LARGE SCALE GENOMIC DNA]</scope>
    <source>
        <strain evidence="2 3">HHB-10118-sp</strain>
    </source>
</reference>
<dbReference type="Proteomes" id="UP000008370">
    <property type="component" value="Unassembled WGS sequence"/>
</dbReference>
<gene>
    <name evidence="2" type="ORF">PHACADRAFT_79403</name>
</gene>
<dbReference type="HOGENOM" id="CLU_102301_4_0_1"/>
<accession>K5UL80</accession>
<dbReference type="GeneID" id="18920322"/>
<keyword evidence="3" id="KW-1185">Reference proteome</keyword>
<dbReference type="RefSeq" id="XP_007400672.1">
    <property type="nucleotide sequence ID" value="XM_007400610.1"/>
</dbReference>
<dbReference type="KEGG" id="pco:PHACADRAFT_79403"/>
<feature type="non-terminal residue" evidence="2">
    <location>
        <position position="90"/>
    </location>
</feature>
<sequence length="90" mass="10191">WYCRFAHAHLQSIRDLSKSDLVIGMRLNLKQEADPICEPCLAGKFNAAPFLSFINCASKPLKLVHSNVHGLLPICTQSDYHYWITFIDAS</sequence>
<dbReference type="InParanoid" id="K5UL80"/>
<organism evidence="2 3">
    <name type="scientific">Phanerochaete carnosa (strain HHB-10118-sp)</name>
    <name type="common">White-rot fungus</name>
    <name type="synonym">Peniophora carnosa</name>
    <dbReference type="NCBI Taxonomy" id="650164"/>
    <lineage>
        <taxon>Eukaryota</taxon>
        <taxon>Fungi</taxon>
        <taxon>Dikarya</taxon>
        <taxon>Basidiomycota</taxon>
        <taxon>Agaricomycotina</taxon>
        <taxon>Agaricomycetes</taxon>
        <taxon>Polyporales</taxon>
        <taxon>Phanerochaetaceae</taxon>
        <taxon>Phanerochaete</taxon>
    </lineage>
</organism>
<dbReference type="AlphaFoldDB" id="K5UL80"/>
<evidence type="ECO:0000259" key="1">
    <source>
        <dbReference type="Pfam" id="PF13976"/>
    </source>
</evidence>
<dbReference type="Pfam" id="PF13976">
    <property type="entry name" value="gag_pre-integrs"/>
    <property type="match status" value="1"/>
</dbReference>
<feature type="domain" description="GAG-pre-integrase" evidence="1">
    <location>
        <begin position="1"/>
        <end position="44"/>
    </location>
</feature>
<proteinExistence type="predicted"/>
<evidence type="ECO:0000313" key="3">
    <source>
        <dbReference type="Proteomes" id="UP000008370"/>
    </source>
</evidence>
<feature type="non-terminal residue" evidence="2">
    <location>
        <position position="1"/>
    </location>
</feature>
<dbReference type="InterPro" id="IPR025724">
    <property type="entry name" value="GAG-pre-integrase_dom"/>
</dbReference>
<dbReference type="OrthoDB" id="2801734at2759"/>
<protein>
    <recommendedName>
        <fullName evidence="1">GAG-pre-integrase domain-containing protein</fullName>
    </recommendedName>
</protein>
<evidence type="ECO:0000313" key="2">
    <source>
        <dbReference type="EMBL" id="EKM50396.1"/>
    </source>
</evidence>